<protein>
    <recommendedName>
        <fullName evidence="4">Lipoprotein</fullName>
    </recommendedName>
</protein>
<dbReference type="AlphaFoldDB" id="A0A6G8PX35"/>
<evidence type="ECO:0000313" key="3">
    <source>
        <dbReference type="Proteomes" id="UP000502706"/>
    </source>
</evidence>
<dbReference type="Gene3D" id="3.40.1460.10">
    <property type="entry name" value="Nuclease A inhibitor-like"/>
    <property type="match status" value="1"/>
</dbReference>
<dbReference type="InterPro" id="IPR012489">
    <property type="entry name" value="NucleaseA_inhib-like"/>
</dbReference>
<feature type="chain" id="PRO_5026050395" description="Lipoprotein" evidence="1">
    <location>
        <begin position="25"/>
        <end position="158"/>
    </location>
</feature>
<dbReference type="EMBL" id="CP045121">
    <property type="protein sequence ID" value="QIN78781.1"/>
    <property type="molecule type" value="Genomic_DNA"/>
</dbReference>
<dbReference type="InterPro" id="IPR036587">
    <property type="entry name" value="NucleaseA_inhib-like_sf"/>
</dbReference>
<accession>A0A6G8PX35</accession>
<reference evidence="2 3" key="1">
    <citation type="submission" date="2019-10" db="EMBL/GenBank/DDBJ databases">
        <title>Rubrobacter sp nov SCSIO 52915 isolated from a deep-sea sediment in the South China Sea.</title>
        <authorList>
            <person name="Chen R.W."/>
        </authorList>
    </citation>
    <scope>NUCLEOTIDE SEQUENCE [LARGE SCALE GENOMIC DNA]</scope>
    <source>
        <strain evidence="2 3">SCSIO 52915</strain>
    </source>
</reference>
<dbReference type="PROSITE" id="PS51257">
    <property type="entry name" value="PROKAR_LIPOPROTEIN"/>
    <property type="match status" value="1"/>
</dbReference>
<sequence>MRKIALLAVATLLACALPTEGATAQEDGTGERLLEAAEGLQMPSSEADSAWYLVSYAGVDELPDAESFGVMSGCPRAGTTRQDFDETLARLSEVEPWMDEGQVRSARGFRKLGKTFRHALGEDLAVYRCEDGGPEVGIYFVGAADGRLTGLKTISIET</sequence>
<evidence type="ECO:0000313" key="2">
    <source>
        <dbReference type="EMBL" id="QIN78781.1"/>
    </source>
</evidence>
<feature type="signal peptide" evidence="1">
    <location>
        <begin position="1"/>
        <end position="24"/>
    </location>
</feature>
<evidence type="ECO:0008006" key="4">
    <source>
        <dbReference type="Google" id="ProtNLM"/>
    </source>
</evidence>
<organism evidence="2 3">
    <name type="scientific">Rubrobacter marinus</name>
    <dbReference type="NCBI Taxonomy" id="2653852"/>
    <lineage>
        <taxon>Bacteria</taxon>
        <taxon>Bacillati</taxon>
        <taxon>Actinomycetota</taxon>
        <taxon>Rubrobacteria</taxon>
        <taxon>Rubrobacterales</taxon>
        <taxon>Rubrobacteraceae</taxon>
        <taxon>Rubrobacter</taxon>
    </lineage>
</organism>
<dbReference type="KEGG" id="rmar:GBA65_09900"/>
<evidence type="ECO:0000256" key="1">
    <source>
        <dbReference type="SAM" id="SignalP"/>
    </source>
</evidence>
<proteinExistence type="predicted"/>
<keyword evidence="1" id="KW-0732">Signal</keyword>
<dbReference type="Proteomes" id="UP000502706">
    <property type="component" value="Chromosome"/>
</dbReference>
<dbReference type="Pfam" id="PF07924">
    <property type="entry name" value="NuiA"/>
    <property type="match status" value="1"/>
</dbReference>
<dbReference type="RefSeq" id="WP_166396455.1">
    <property type="nucleotide sequence ID" value="NZ_CP045121.1"/>
</dbReference>
<name>A0A6G8PX35_9ACTN</name>
<keyword evidence="3" id="KW-1185">Reference proteome</keyword>
<dbReference type="SUPFAM" id="SSF82602">
    <property type="entry name" value="Nuclease A inhibitor (NuiA)"/>
    <property type="match status" value="1"/>
</dbReference>
<gene>
    <name evidence="2" type="ORF">GBA65_09900</name>
</gene>